<sequence length="152" mass="16440">MSYICTFALFIRIFILVCFASVSTEGLKRCFKCRSRGDLGSCKDPFLYSNATAVEHVAGVETVPCASGWCGKVLEGGANSFKDEEYGMATERTCLVRGPSDSEERCAPTLRGNTRVMMCFCQGDLCNSAPTLPVSTLLLLTPVVVIVGLTCR</sequence>
<name>A0A1B6INM5_9HEMI</name>
<dbReference type="InterPro" id="IPR031424">
    <property type="entry name" value="QVR-like"/>
</dbReference>
<gene>
    <name evidence="10" type="ORF">g.36743</name>
</gene>
<feature type="chain" id="PRO_5021419536" evidence="9">
    <location>
        <begin position="21"/>
        <end position="152"/>
    </location>
</feature>
<evidence type="ECO:0000256" key="7">
    <source>
        <dbReference type="ARBA" id="ARBA00023180"/>
    </source>
</evidence>
<evidence type="ECO:0000256" key="9">
    <source>
        <dbReference type="SAM" id="SignalP"/>
    </source>
</evidence>
<protein>
    <submittedName>
        <fullName evidence="10">Uncharacterized protein</fullName>
    </submittedName>
</protein>
<keyword evidence="4 9" id="KW-0732">Signal</keyword>
<dbReference type="InterPro" id="IPR050975">
    <property type="entry name" value="Sleep_regulator"/>
</dbReference>
<keyword evidence="7" id="KW-0325">Glycoprotein</keyword>
<dbReference type="PANTHER" id="PTHR33562">
    <property type="entry name" value="ATILLA, ISOFORM B-RELATED-RELATED"/>
    <property type="match status" value="1"/>
</dbReference>
<proteinExistence type="predicted"/>
<evidence type="ECO:0000256" key="6">
    <source>
        <dbReference type="ARBA" id="ARBA00023136"/>
    </source>
</evidence>
<evidence type="ECO:0000256" key="3">
    <source>
        <dbReference type="ARBA" id="ARBA00022692"/>
    </source>
</evidence>
<evidence type="ECO:0000313" key="10">
    <source>
        <dbReference type="EMBL" id="JAS88528.1"/>
    </source>
</evidence>
<keyword evidence="8" id="KW-0449">Lipoprotein</keyword>
<dbReference type="CDD" id="cd23589">
    <property type="entry name" value="TFP_LU_ECD_Rtv"/>
    <property type="match status" value="1"/>
</dbReference>
<keyword evidence="6" id="KW-0472">Membrane</keyword>
<dbReference type="GO" id="GO:0030431">
    <property type="term" value="P:sleep"/>
    <property type="evidence" value="ECO:0007669"/>
    <property type="project" value="InterPro"/>
</dbReference>
<dbReference type="GO" id="GO:0098552">
    <property type="term" value="C:side of membrane"/>
    <property type="evidence" value="ECO:0007669"/>
    <property type="project" value="UniProtKB-KW"/>
</dbReference>
<comment type="subcellular location">
    <subcellularLocation>
        <location evidence="1">Membrane</location>
        <topology evidence="1">Lipid-anchor</topology>
        <topology evidence="1">GPI-anchor</topology>
    </subcellularLocation>
</comment>
<evidence type="ECO:0000256" key="1">
    <source>
        <dbReference type="ARBA" id="ARBA00004589"/>
    </source>
</evidence>
<dbReference type="Pfam" id="PF17064">
    <property type="entry name" value="QVR"/>
    <property type="match status" value="1"/>
</dbReference>
<evidence type="ECO:0000256" key="4">
    <source>
        <dbReference type="ARBA" id="ARBA00022729"/>
    </source>
</evidence>
<reference evidence="10" key="1">
    <citation type="submission" date="2015-11" db="EMBL/GenBank/DDBJ databases">
        <title>De novo transcriptome assembly of four potential Pierce s Disease insect vectors from Arizona vineyards.</title>
        <authorList>
            <person name="Tassone E.E."/>
        </authorList>
    </citation>
    <scope>NUCLEOTIDE SEQUENCE</scope>
</reference>
<dbReference type="EMBL" id="GECU01019178">
    <property type="protein sequence ID" value="JAS88528.1"/>
    <property type="molecule type" value="Transcribed_RNA"/>
</dbReference>
<dbReference type="GO" id="GO:0032222">
    <property type="term" value="P:regulation of synaptic transmission, cholinergic"/>
    <property type="evidence" value="ECO:0007669"/>
    <property type="project" value="InterPro"/>
</dbReference>
<evidence type="ECO:0000256" key="5">
    <source>
        <dbReference type="ARBA" id="ARBA00022989"/>
    </source>
</evidence>
<keyword evidence="3" id="KW-0812">Transmembrane</keyword>
<accession>A0A1B6INM5</accession>
<evidence type="ECO:0000256" key="8">
    <source>
        <dbReference type="ARBA" id="ARBA00023288"/>
    </source>
</evidence>
<dbReference type="PANTHER" id="PTHR33562:SF22">
    <property type="entry name" value="PROTEIN QUIVER"/>
    <property type="match status" value="1"/>
</dbReference>
<keyword evidence="5" id="KW-1133">Transmembrane helix</keyword>
<feature type="signal peptide" evidence="9">
    <location>
        <begin position="1"/>
        <end position="20"/>
    </location>
</feature>
<evidence type="ECO:0000256" key="2">
    <source>
        <dbReference type="ARBA" id="ARBA00022622"/>
    </source>
</evidence>
<organism evidence="10">
    <name type="scientific">Homalodisca liturata</name>
    <dbReference type="NCBI Taxonomy" id="320908"/>
    <lineage>
        <taxon>Eukaryota</taxon>
        <taxon>Metazoa</taxon>
        <taxon>Ecdysozoa</taxon>
        <taxon>Arthropoda</taxon>
        <taxon>Hexapoda</taxon>
        <taxon>Insecta</taxon>
        <taxon>Pterygota</taxon>
        <taxon>Neoptera</taxon>
        <taxon>Paraneoptera</taxon>
        <taxon>Hemiptera</taxon>
        <taxon>Auchenorrhyncha</taxon>
        <taxon>Membracoidea</taxon>
        <taxon>Cicadellidae</taxon>
        <taxon>Cicadellinae</taxon>
        <taxon>Proconiini</taxon>
        <taxon>Homalodisca</taxon>
    </lineage>
</organism>
<dbReference type="AlphaFoldDB" id="A0A1B6INM5"/>
<keyword evidence="2" id="KW-0336">GPI-anchor</keyword>